<comment type="similarity">
    <text evidence="1">Belongs to the methyltransferase superfamily. L-isoaspartyl/D-aspartyl protein methyltransferase family.</text>
</comment>
<dbReference type="AlphaFoldDB" id="A0A3A8AFN3"/>
<dbReference type="PANTHER" id="PTHR11579">
    <property type="entry name" value="PROTEIN-L-ISOASPARTATE O-METHYLTRANSFERASE"/>
    <property type="match status" value="1"/>
</dbReference>
<dbReference type="Pfam" id="PF01135">
    <property type="entry name" value="PCMT"/>
    <property type="match status" value="1"/>
</dbReference>
<keyword evidence="4" id="KW-0808">Transferase</keyword>
<dbReference type="OrthoDB" id="9798496at2"/>
<dbReference type="InterPro" id="IPR000682">
    <property type="entry name" value="PCMT"/>
</dbReference>
<dbReference type="SUPFAM" id="SSF53335">
    <property type="entry name" value="S-adenosyl-L-methionine-dependent methyltransferases"/>
    <property type="match status" value="1"/>
</dbReference>
<evidence type="ECO:0000256" key="1">
    <source>
        <dbReference type="ARBA" id="ARBA00005369"/>
    </source>
</evidence>
<organism evidence="4 5">
    <name type="scientific">Oceaniradius stylonematis</name>
    <dbReference type="NCBI Taxonomy" id="2184161"/>
    <lineage>
        <taxon>Bacteria</taxon>
        <taxon>Pseudomonadati</taxon>
        <taxon>Pseudomonadota</taxon>
        <taxon>Alphaproteobacteria</taxon>
        <taxon>Hyphomicrobiales</taxon>
        <taxon>Ahrensiaceae</taxon>
        <taxon>Oceaniradius</taxon>
    </lineage>
</organism>
<dbReference type="GO" id="GO:0032259">
    <property type="term" value="P:methylation"/>
    <property type="evidence" value="ECO:0007669"/>
    <property type="project" value="UniProtKB-KW"/>
</dbReference>
<protein>
    <recommendedName>
        <fullName evidence="2">Protein-L-isoaspartate O-methyltransferase</fullName>
    </recommendedName>
    <alternativeName>
        <fullName evidence="3">Protein L-isoaspartyl methyltransferase</fullName>
    </alternativeName>
</protein>
<evidence type="ECO:0000313" key="5">
    <source>
        <dbReference type="Proteomes" id="UP000246132"/>
    </source>
</evidence>
<dbReference type="GO" id="GO:0005737">
    <property type="term" value="C:cytoplasm"/>
    <property type="evidence" value="ECO:0007669"/>
    <property type="project" value="TreeGrafter"/>
</dbReference>
<dbReference type="RefSeq" id="WP_109766115.1">
    <property type="nucleotide sequence ID" value="NZ_CP159474.1"/>
</dbReference>
<evidence type="ECO:0000256" key="3">
    <source>
        <dbReference type="ARBA" id="ARBA00030757"/>
    </source>
</evidence>
<dbReference type="Gene3D" id="3.40.50.150">
    <property type="entry name" value="Vaccinia Virus protein VP39"/>
    <property type="match status" value="1"/>
</dbReference>
<accession>A0A3A8AFN3</accession>
<keyword evidence="5" id="KW-1185">Reference proteome</keyword>
<keyword evidence="4" id="KW-0489">Methyltransferase</keyword>
<dbReference type="PANTHER" id="PTHR11579:SF18">
    <property type="entry name" value="PROTEIN-L-ISOASPARTATE O-METHYLTRANSFERASE"/>
    <property type="match status" value="1"/>
</dbReference>
<dbReference type="Proteomes" id="UP000246132">
    <property type="component" value="Unassembled WGS sequence"/>
</dbReference>
<evidence type="ECO:0000256" key="2">
    <source>
        <dbReference type="ARBA" id="ARBA00013346"/>
    </source>
</evidence>
<name>A0A3A8AFN3_9HYPH</name>
<sequence length="223" mass="23849">MGQDFTELRRAMVDSQVRPSDVTDIAIIEAMLTVPREAFVPARQRPFAYIDDDIELNEGADVPRYMMDPAPFARLVQLADPRPSDLVLDVGCGLGYSSAILSRLSGAVIALESDEALAARATETLGDNGFDSVAVVPGPLNEGLVGEGPYDVIFMAGAVDFVPSALLDQLKPGGRLVVVEGHGPTGFAVLHIRDDEGVLSHRRAFNVSAKPLPGFAKEPEFAF</sequence>
<proteinExistence type="inferred from homology"/>
<comment type="caution">
    <text evidence="4">The sequence shown here is derived from an EMBL/GenBank/DDBJ whole genome shotgun (WGS) entry which is preliminary data.</text>
</comment>
<gene>
    <name evidence="4" type="ORF">DEM25_012810</name>
</gene>
<dbReference type="InterPro" id="IPR029063">
    <property type="entry name" value="SAM-dependent_MTases_sf"/>
</dbReference>
<dbReference type="EMBL" id="QFWV02000007">
    <property type="protein sequence ID" value="RKF06470.1"/>
    <property type="molecule type" value="Genomic_DNA"/>
</dbReference>
<dbReference type="CDD" id="cd02440">
    <property type="entry name" value="AdoMet_MTases"/>
    <property type="match status" value="1"/>
</dbReference>
<reference evidence="4 5" key="1">
    <citation type="journal article" date="2018" name="Int. J. Syst. Bacteriol.">
        <title>Oceaniradius stylonemae gen. nov., sp. nov., isolated from a red alga, Stylonema cornu-cervi.</title>
        <authorList>
            <person name="Jeong S."/>
        </authorList>
    </citation>
    <scope>NUCLEOTIDE SEQUENCE [LARGE SCALE GENOMIC DNA]</scope>
    <source>
        <strain evidence="4 5">StC1</strain>
    </source>
</reference>
<evidence type="ECO:0000313" key="4">
    <source>
        <dbReference type="EMBL" id="RKF06470.1"/>
    </source>
</evidence>
<dbReference type="GO" id="GO:0004719">
    <property type="term" value="F:protein-L-isoaspartate (D-aspartate) O-methyltransferase activity"/>
    <property type="evidence" value="ECO:0007669"/>
    <property type="project" value="InterPro"/>
</dbReference>